<sequence>MALALIAAVAGVVGLTVLATTRAATAPTTIWGTERPPGVELHPDPQSAELGTMFIPTVGGLATGIRFYKAEGATGKHTGTLWTEDGEKLAEADFVSETSSGWQTAALAKPVELEADRTYVVSYRVPEGGGYGVTVDHSGGSHSDALDVGLTDSGVFDYESHSAVPRSTWRSSQYWVDVTFVADATPPPQAALGVFPTRETVGLPDGWAPEREMTGEVWIREAGAVIEDVRYTDATIYVEAPNVTLRRIQAVDARIVNDYDDVCKNGLLVEDSEFTSSGANGFEVIGPGGYTVRNTAIDGVPEGLRAGGKGAGCETVTVEFTFIRITPPKVCGDWHGDGIQGYDGPHLIVRQSTILMEEEDGCHGTAPFFYPSGQENTSVDIDGLIVSGGGYSFRNGMPGSIRNLNVVDGGWGYAPVDVRCSVVQTWQARVVTLDAAGQPVPVSRLRCSGDGG</sequence>
<dbReference type="Proteomes" id="UP000184699">
    <property type="component" value="Unassembled WGS sequence"/>
</dbReference>
<feature type="chain" id="PRO_5039485575" description="DUF4082 domain-containing protein" evidence="1">
    <location>
        <begin position="20"/>
        <end position="452"/>
    </location>
</feature>
<evidence type="ECO:0000256" key="1">
    <source>
        <dbReference type="SAM" id="SignalP"/>
    </source>
</evidence>
<dbReference type="SUPFAM" id="SSF51126">
    <property type="entry name" value="Pectin lyase-like"/>
    <property type="match status" value="1"/>
</dbReference>
<gene>
    <name evidence="3" type="ORF">SAMN05443544_1791</name>
</gene>
<name>A0A1N6F6M9_9MICO</name>
<dbReference type="Pfam" id="PF13313">
    <property type="entry name" value="DUF4082"/>
    <property type="match status" value="1"/>
</dbReference>
<dbReference type="STRING" id="232089.SAMN05443544_1791"/>
<dbReference type="EMBL" id="FSRJ01000002">
    <property type="protein sequence ID" value="SIN90907.1"/>
    <property type="molecule type" value="Genomic_DNA"/>
</dbReference>
<dbReference type="AlphaFoldDB" id="A0A1N6F6M9"/>
<evidence type="ECO:0000313" key="3">
    <source>
        <dbReference type="EMBL" id="SIN90907.1"/>
    </source>
</evidence>
<dbReference type="InterPro" id="IPR011050">
    <property type="entry name" value="Pectin_lyase_fold/virulence"/>
</dbReference>
<proteinExistence type="predicted"/>
<dbReference type="InterPro" id="IPR025141">
    <property type="entry name" value="DUF4082"/>
</dbReference>
<keyword evidence="1" id="KW-0732">Signal</keyword>
<feature type="domain" description="DUF4082" evidence="2">
    <location>
        <begin position="37"/>
        <end position="176"/>
    </location>
</feature>
<accession>A0A1N6F6M9</accession>
<evidence type="ECO:0000259" key="2">
    <source>
        <dbReference type="Pfam" id="PF13313"/>
    </source>
</evidence>
<evidence type="ECO:0000313" key="4">
    <source>
        <dbReference type="Proteomes" id="UP000184699"/>
    </source>
</evidence>
<keyword evidence="4" id="KW-1185">Reference proteome</keyword>
<reference evidence="4" key="1">
    <citation type="submission" date="2016-11" db="EMBL/GenBank/DDBJ databases">
        <authorList>
            <person name="Varghese N."/>
            <person name="Submissions S."/>
        </authorList>
    </citation>
    <scope>NUCLEOTIDE SEQUENCE [LARGE SCALE GENOMIC DNA]</scope>
    <source>
        <strain evidence="4">DSM 8595</strain>
    </source>
</reference>
<protein>
    <recommendedName>
        <fullName evidence="2">DUF4082 domain-containing protein</fullName>
    </recommendedName>
</protein>
<organism evidence="3 4">
    <name type="scientific">Agromyces cerinus subsp. cerinus</name>
    <dbReference type="NCBI Taxonomy" id="232089"/>
    <lineage>
        <taxon>Bacteria</taxon>
        <taxon>Bacillati</taxon>
        <taxon>Actinomycetota</taxon>
        <taxon>Actinomycetes</taxon>
        <taxon>Micrococcales</taxon>
        <taxon>Microbacteriaceae</taxon>
        <taxon>Agromyces</taxon>
    </lineage>
</organism>
<feature type="signal peptide" evidence="1">
    <location>
        <begin position="1"/>
        <end position="19"/>
    </location>
</feature>